<dbReference type="GeneID" id="24163866"/>
<dbReference type="EMBL" id="GG704912">
    <property type="protein sequence ID" value="KJF60585.1"/>
    <property type="molecule type" value="Genomic_DNA"/>
</dbReference>
<dbReference type="KEGG" id="cim:CIMG_11760"/>
<gene>
    <name evidence="1" type="ORF">CIMG_11760</name>
</gene>
<evidence type="ECO:0000313" key="2">
    <source>
        <dbReference type="Proteomes" id="UP000001261"/>
    </source>
</evidence>
<proteinExistence type="predicted"/>
<dbReference type="InParanoid" id="A0A0D8JTA4"/>
<organism evidence="1 2">
    <name type="scientific">Coccidioides immitis (strain RS)</name>
    <name type="common">Valley fever fungus</name>
    <dbReference type="NCBI Taxonomy" id="246410"/>
    <lineage>
        <taxon>Eukaryota</taxon>
        <taxon>Fungi</taxon>
        <taxon>Dikarya</taxon>
        <taxon>Ascomycota</taxon>
        <taxon>Pezizomycotina</taxon>
        <taxon>Eurotiomycetes</taxon>
        <taxon>Eurotiomycetidae</taxon>
        <taxon>Onygenales</taxon>
        <taxon>Onygenaceae</taxon>
        <taxon>Coccidioides</taxon>
    </lineage>
</organism>
<protein>
    <submittedName>
        <fullName evidence="1">Uncharacterized protein</fullName>
    </submittedName>
</protein>
<dbReference type="VEuPathDB" id="FungiDB:CIMG_11760"/>
<sequence length="138" mass="16097">MYVHRKWASCGQKCFIWQSSDSRQLRCYINCRGCEKLEGKNLKKKKKKGKFKWIKKIDGQKQLDINPRFLLRRFGGFTRLIPSAISAQKRALVDHFAYYGVLEIKVERMGVRRVWIWHSLFPSSMERGACAIGAKGAK</sequence>
<keyword evidence="2" id="KW-1185">Reference proteome</keyword>
<evidence type="ECO:0000313" key="1">
    <source>
        <dbReference type="EMBL" id="KJF60585.1"/>
    </source>
</evidence>
<dbReference type="Proteomes" id="UP000001261">
    <property type="component" value="Unassembled WGS sequence"/>
</dbReference>
<dbReference type="AlphaFoldDB" id="A0A0D8JTA4"/>
<reference evidence="2" key="2">
    <citation type="journal article" date="2010" name="Genome Res.">
        <title>Population genomic sequencing of Coccidioides fungi reveals recent hybridization and transposon control.</title>
        <authorList>
            <person name="Neafsey D.E."/>
            <person name="Barker B.M."/>
            <person name="Sharpton T.J."/>
            <person name="Stajich J.E."/>
            <person name="Park D.J."/>
            <person name="Whiston E."/>
            <person name="Hung C.-Y."/>
            <person name="McMahan C."/>
            <person name="White J."/>
            <person name="Sykes S."/>
            <person name="Heiman D."/>
            <person name="Young S."/>
            <person name="Zeng Q."/>
            <person name="Abouelleil A."/>
            <person name="Aftuck L."/>
            <person name="Bessette D."/>
            <person name="Brown A."/>
            <person name="FitzGerald M."/>
            <person name="Lui A."/>
            <person name="Macdonald J.P."/>
            <person name="Priest M."/>
            <person name="Orbach M.J."/>
            <person name="Galgiani J.N."/>
            <person name="Kirkland T.N."/>
            <person name="Cole G.T."/>
            <person name="Birren B.W."/>
            <person name="Henn M.R."/>
            <person name="Taylor J.W."/>
            <person name="Rounsley S.D."/>
        </authorList>
    </citation>
    <scope>GENOME REANNOTATION</scope>
    <source>
        <strain evidence="2">RS</strain>
    </source>
</reference>
<name>A0A0D8JTA4_COCIM</name>
<accession>A0A0D8JTA4</accession>
<dbReference type="RefSeq" id="XP_012214103.1">
    <property type="nucleotide sequence ID" value="XM_012358680.1"/>
</dbReference>
<reference evidence="2" key="1">
    <citation type="journal article" date="2009" name="Genome Res.">
        <title>Comparative genomic analyses of the human fungal pathogens Coccidioides and their relatives.</title>
        <authorList>
            <person name="Sharpton T.J."/>
            <person name="Stajich J.E."/>
            <person name="Rounsley S.D."/>
            <person name="Gardner M.J."/>
            <person name="Wortman J.R."/>
            <person name="Jordar V.S."/>
            <person name="Maiti R."/>
            <person name="Kodira C.D."/>
            <person name="Neafsey D.E."/>
            <person name="Zeng Q."/>
            <person name="Hung C.-Y."/>
            <person name="McMahan C."/>
            <person name="Muszewska A."/>
            <person name="Grynberg M."/>
            <person name="Mandel M.A."/>
            <person name="Kellner E.M."/>
            <person name="Barker B.M."/>
            <person name="Galgiani J.N."/>
            <person name="Orbach M.J."/>
            <person name="Kirkland T.N."/>
            <person name="Cole G.T."/>
            <person name="Henn M.R."/>
            <person name="Birren B.W."/>
            <person name="Taylor J.W."/>
        </authorList>
    </citation>
    <scope>NUCLEOTIDE SEQUENCE [LARGE SCALE GENOMIC DNA]</scope>
    <source>
        <strain evidence="2">RS</strain>
    </source>
</reference>